<dbReference type="Gene3D" id="3.40.630.30">
    <property type="match status" value="1"/>
</dbReference>
<dbReference type="Pfam" id="PF01636">
    <property type="entry name" value="APH"/>
    <property type="match status" value="1"/>
</dbReference>
<gene>
    <name evidence="8" type="ORF">GCM10022207_27150</name>
</gene>
<comment type="catalytic activity">
    <reaction evidence="1">
        <text>a gentamycin + GTP = a gentamycin 2''-phosphate + GDP + H(+)</text>
        <dbReference type="Rhea" id="RHEA:48872"/>
        <dbReference type="ChEBI" id="CHEBI:15378"/>
        <dbReference type="ChEBI" id="CHEBI:37565"/>
        <dbReference type="ChEBI" id="CHEBI:58189"/>
        <dbReference type="ChEBI" id="CHEBI:90218"/>
        <dbReference type="ChEBI" id="CHEBI:90219"/>
        <dbReference type="EC" id="2.7.1.190"/>
    </reaction>
</comment>
<sequence length="634" mass="68345">MHVKDGQVPHTGAVSRTVSAWVTAGEDVLGAVGPFPVDVPWWQEVEPVVARLEELLGVPVLVLRLLTVDGGEGGRDGHATYHVEALERPAPGPLERRPLDDGRFGTDSALRAPWARAAGLRELLDWAARTLEAEGRPVTGPVEQRRTWNLAALFRLPTAQGPVWLKATPHFAADEGAVVTALAGADPSLVPVLLGRGPGRILMEHVPGEDCWGASPGTATAAMKRLVAAQTTLSANRPAGLRDWRTPVLATRVDALLDGPAAAGLSRQEVAAVRRLTDRWQRLVDCGLPDTVVHGDFHPGNWRSDGGSPVVVDFADAYWGNPVADGLRAREFLDEQVWATAARAWAEAWSAHIPGSDPAGALRLAEPLAHLVHAVRYQEFLDGIEPSERPYHAGDPVGALRTALRSAREPSPVLAPPSPARRGAMAATVFRRPASGEPLAAARPAREDRTVDDLRIFDPSRALLLEGLGLRLREWTDADVPDLVALYDDPEIDRWTPVASPFGVEEARTYLAAARRKRAERQSVQLAITTDGLRARGEILFFRSGSDEREIELAYGVGAGHRGRGLASRAVRLVVEHAVREAGTRSVVLRIEAGNAASEAVARSTGFALADDEPVVRTSKGRELVLRTWRHTGS</sequence>
<accession>A0ABP7K0N0</accession>
<dbReference type="InterPro" id="IPR016181">
    <property type="entry name" value="Acyl_CoA_acyltransferase"/>
</dbReference>
<dbReference type="InterPro" id="IPR000182">
    <property type="entry name" value="GNAT_dom"/>
</dbReference>
<dbReference type="InterPro" id="IPR011009">
    <property type="entry name" value="Kinase-like_dom_sf"/>
</dbReference>
<dbReference type="InterPro" id="IPR002575">
    <property type="entry name" value="Aminoglycoside_PTrfase"/>
</dbReference>
<dbReference type="PANTHER" id="PTHR43441">
    <property type="entry name" value="RIBOSOMAL-PROTEIN-SERINE ACETYLTRANSFERASE"/>
    <property type="match status" value="1"/>
</dbReference>
<name>A0ABP7K0N0_9ACTN</name>
<evidence type="ECO:0000256" key="5">
    <source>
        <dbReference type="ARBA" id="ARBA00014467"/>
    </source>
</evidence>
<dbReference type="Proteomes" id="UP001501563">
    <property type="component" value="Unassembled WGS sequence"/>
</dbReference>
<keyword evidence="6" id="KW-0511">Multifunctional enzyme</keyword>
<dbReference type="EC" id="2.7.1.190" evidence="4"/>
<evidence type="ECO:0000256" key="2">
    <source>
        <dbReference type="ARBA" id="ARBA00002498"/>
    </source>
</evidence>
<dbReference type="Gene3D" id="3.90.1200.10">
    <property type="match status" value="1"/>
</dbReference>
<organism evidence="8 9">
    <name type="scientific">Streptomyces lannensis</name>
    <dbReference type="NCBI Taxonomy" id="766498"/>
    <lineage>
        <taxon>Bacteria</taxon>
        <taxon>Bacillati</taxon>
        <taxon>Actinomycetota</taxon>
        <taxon>Actinomycetes</taxon>
        <taxon>Kitasatosporales</taxon>
        <taxon>Streptomycetaceae</taxon>
        <taxon>Streptomyces</taxon>
    </lineage>
</organism>
<evidence type="ECO:0000256" key="3">
    <source>
        <dbReference type="ARBA" id="ARBA00008487"/>
    </source>
</evidence>
<feature type="domain" description="N-acetyltransferase" evidence="7">
    <location>
        <begin position="470"/>
        <end position="631"/>
    </location>
</feature>
<evidence type="ECO:0000313" key="9">
    <source>
        <dbReference type="Proteomes" id="UP001501563"/>
    </source>
</evidence>
<evidence type="ECO:0000313" key="8">
    <source>
        <dbReference type="EMBL" id="GAA3861966.1"/>
    </source>
</evidence>
<dbReference type="EMBL" id="BAAAZA010000006">
    <property type="protein sequence ID" value="GAA3861966.1"/>
    <property type="molecule type" value="Genomic_DNA"/>
</dbReference>
<comment type="similarity">
    <text evidence="3">In the C-terminal section; belongs to the aminoglycoside phosphotransferase family.</text>
</comment>
<dbReference type="InterPro" id="IPR051908">
    <property type="entry name" value="Ribosomal_N-acetyltransferase"/>
</dbReference>
<dbReference type="PROSITE" id="PS51186">
    <property type="entry name" value="GNAT"/>
    <property type="match status" value="1"/>
</dbReference>
<protein>
    <recommendedName>
        <fullName evidence="5">Bifunctional AAC/APH</fullName>
        <ecNumber evidence="4">2.7.1.190</ecNumber>
    </recommendedName>
</protein>
<evidence type="ECO:0000256" key="1">
    <source>
        <dbReference type="ARBA" id="ARBA00001735"/>
    </source>
</evidence>
<comment type="function">
    <text evidence="2">Involved in resistance to gentamicin, tobramycin, and kanamycin. Tobramycin and kanamycin resistance is due to the ACC activity, specified by N-terminal region. The C-terminal region is a kinase that phosphorylates several 4,6-disubstituted aminoglycosides.</text>
</comment>
<evidence type="ECO:0000256" key="4">
    <source>
        <dbReference type="ARBA" id="ARBA00011931"/>
    </source>
</evidence>
<dbReference type="Pfam" id="PF13302">
    <property type="entry name" value="Acetyltransf_3"/>
    <property type="match status" value="1"/>
</dbReference>
<evidence type="ECO:0000259" key="7">
    <source>
        <dbReference type="PROSITE" id="PS51186"/>
    </source>
</evidence>
<keyword evidence="9" id="KW-1185">Reference proteome</keyword>
<dbReference type="PANTHER" id="PTHR43441:SF10">
    <property type="entry name" value="ACETYLTRANSFERASE"/>
    <property type="match status" value="1"/>
</dbReference>
<reference evidence="9" key="1">
    <citation type="journal article" date="2019" name="Int. J. Syst. Evol. Microbiol.">
        <title>The Global Catalogue of Microorganisms (GCM) 10K type strain sequencing project: providing services to taxonomists for standard genome sequencing and annotation.</title>
        <authorList>
            <consortium name="The Broad Institute Genomics Platform"/>
            <consortium name="The Broad Institute Genome Sequencing Center for Infectious Disease"/>
            <person name="Wu L."/>
            <person name="Ma J."/>
        </authorList>
    </citation>
    <scope>NUCLEOTIDE SEQUENCE [LARGE SCALE GENOMIC DNA]</scope>
    <source>
        <strain evidence="9">JCM 16578</strain>
    </source>
</reference>
<evidence type="ECO:0000256" key="6">
    <source>
        <dbReference type="ARBA" id="ARBA00023268"/>
    </source>
</evidence>
<proteinExistence type="inferred from homology"/>
<comment type="caution">
    <text evidence="8">The sequence shown here is derived from an EMBL/GenBank/DDBJ whole genome shotgun (WGS) entry which is preliminary data.</text>
</comment>
<dbReference type="SUPFAM" id="SSF56112">
    <property type="entry name" value="Protein kinase-like (PK-like)"/>
    <property type="match status" value="1"/>
</dbReference>
<dbReference type="SUPFAM" id="SSF55729">
    <property type="entry name" value="Acyl-CoA N-acyltransferases (Nat)"/>
    <property type="match status" value="1"/>
</dbReference>